<comment type="caution">
    <text evidence="1">The sequence shown here is derived from an EMBL/GenBank/DDBJ whole genome shotgun (WGS) entry which is preliminary data.</text>
</comment>
<dbReference type="RefSeq" id="WP_380532416.1">
    <property type="nucleotide sequence ID" value="NZ_JBHFAB010000003.1"/>
</dbReference>
<evidence type="ECO:0000313" key="2">
    <source>
        <dbReference type="Proteomes" id="UP001592531"/>
    </source>
</evidence>
<sequence>MPLHLVGQDPLGGPACVWLDTETGDLVIKGLTSTEDELGGRAVLPGMTALTLPDRMKPIILEAIDLIRILGLGTED</sequence>
<name>A0ABV6VQ98_9ACTN</name>
<organism evidence="1 2">
    <name type="scientific">Streptacidiphilus cavernicola</name>
    <dbReference type="NCBI Taxonomy" id="3342716"/>
    <lineage>
        <taxon>Bacteria</taxon>
        <taxon>Bacillati</taxon>
        <taxon>Actinomycetota</taxon>
        <taxon>Actinomycetes</taxon>
        <taxon>Kitasatosporales</taxon>
        <taxon>Streptomycetaceae</taxon>
        <taxon>Streptacidiphilus</taxon>
    </lineage>
</organism>
<keyword evidence="2" id="KW-1185">Reference proteome</keyword>
<protein>
    <submittedName>
        <fullName evidence="1">Uncharacterized protein</fullName>
    </submittedName>
</protein>
<gene>
    <name evidence="1" type="ORF">ACEZDE_04350</name>
</gene>
<evidence type="ECO:0000313" key="1">
    <source>
        <dbReference type="EMBL" id="MFC1415877.1"/>
    </source>
</evidence>
<proteinExistence type="predicted"/>
<accession>A0ABV6VQ98</accession>
<dbReference type="Proteomes" id="UP001592531">
    <property type="component" value="Unassembled WGS sequence"/>
</dbReference>
<dbReference type="EMBL" id="JBHFAB010000003">
    <property type="protein sequence ID" value="MFC1415877.1"/>
    <property type="molecule type" value="Genomic_DNA"/>
</dbReference>
<reference evidence="1 2" key="1">
    <citation type="submission" date="2024-09" db="EMBL/GenBank/DDBJ databases">
        <authorList>
            <person name="Lee S.D."/>
        </authorList>
    </citation>
    <scope>NUCLEOTIDE SEQUENCE [LARGE SCALE GENOMIC DNA]</scope>
    <source>
        <strain evidence="1 2">N8-3</strain>
    </source>
</reference>